<sequence length="706" mass="81218">MKQHLYIYYIANLNKIDNDCYFNGLKICRGEDFAVPLHLSITVVGNTITEKVNTEMLILIMTMITNRIQHINSLLPLEGKSSDIDSKILPCARLLHARTLVIVLVSAIMLTACERHTPAWKQMDIAESLMNIKPDSALAVLDGIPASDVKGKETLARYALLKSMALDKNCIDTTTFDILQPAIDYYIEYGSPDEQLRTYYYQGRVYQNQGDNDLAMQSFMRGKEFCQEASDTLAMANLMVAQATILYSTYKIDDYIKNNLDAAKLYKAINRPDYEISCLANILDGSILNNDRTLADSIMSIAQERVKQNSELGMVIAPYALSYALKFGNKEDIVDILHYYEHMQNLSDETKLDIVEAYCKIGDSSNANRFMDSIDSTSKVRTSLKYLAIQSDILELQGDIAGALTAYRQFSTTIDSIHMNIFSRDLLFAQERHEMEKVNLMEKQRVDKIIWLSLCIVFVLLIIIGYVYYRYRLGKAKSLLDTQEKQRLQLEQENLKRENENLELRSRQVELERHNLQQANEKLELERHNAVLEKQAAQLECERQSLAAENLRLKIVQLENESESLKEVLEKQKDLAKPIEDAIKIRIEMLNGLLASRITDNDSYAEPYGTWKDQIIQDKDEFMNTTRLAFKASHPKFIEYLEQHGLSESEINYVCLYAIGLRGKEVGEYMQLKRHYHISSDVRKKLDIDEHQTNIGIYIRKLMKQL</sequence>
<gene>
    <name evidence="1" type="ORF">E5358_02045</name>
</gene>
<evidence type="ECO:0000313" key="1">
    <source>
        <dbReference type="EMBL" id="TGX83975.1"/>
    </source>
</evidence>
<organism evidence="1 2">
    <name type="scientific">Palleniella muris</name>
    <dbReference type="NCBI Taxonomy" id="3038145"/>
    <lineage>
        <taxon>Bacteria</taxon>
        <taxon>Pseudomonadati</taxon>
        <taxon>Bacteroidota</taxon>
        <taxon>Bacteroidia</taxon>
        <taxon>Bacteroidales</taxon>
        <taxon>Prevotellaceae</taxon>
        <taxon>Palleniella</taxon>
    </lineage>
</organism>
<name>A0AC61QU14_9BACT</name>
<proteinExistence type="predicted"/>
<keyword evidence="2" id="KW-1185">Reference proteome</keyword>
<accession>A0AC61QU14</accession>
<reference evidence="1" key="1">
    <citation type="submission" date="2019-04" db="EMBL/GenBank/DDBJ databases">
        <title>Microbes associate with the intestines of laboratory mice.</title>
        <authorList>
            <person name="Navarre W."/>
            <person name="Wong E."/>
            <person name="Huang K."/>
            <person name="Tropini C."/>
            <person name="Ng K."/>
            <person name="Yu B."/>
        </authorList>
    </citation>
    <scope>NUCLEOTIDE SEQUENCE</scope>
    <source>
        <strain evidence="1">NM73_A23</strain>
    </source>
</reference>
<dbReference type="EMBL" id="SRZC01000002">
    <property type="protein sequence ID" value="TGX83975.1"/>
    <property type="molecule type" value="Genomic_DNA"/>
</dbReference>
<protein>
    <submittedName>
        <fullName evidence="1">Uncharacterized protein</fullName>
    </submittedName>
</protein>
<dbReference type="Proteomes" id="UP000308886">
    <property type="component" value="Unassembled WGS sequence"/>
</dbReference>
<comment type="caution">
    <text evidence="1">The sequence shown here is derived from an EMBL/GenBank/DDBJ whole genome shotgun (WGS) entry which is preliminary data.</text>
</comment>
<evidence type="ECO:0000313" key="2">
    <source>
        <dbReference type="Proteomes" id="UP000308886"/>
    </source>
</evidence>